<dbReference type="Pfam" id="PF02176">
    <property type="entry name" value="zf-TRAF"/>
    <property type="match status" value="1"/>
</dbReference>
<feature type="domain" description="TRAF-type" evidence="6">
    <location>
        <begin position="170"/>
        <end position="216"/>
    </location>
</feature>
<dbReference type="Proteomes" id="UP000275408">
    <property type="component" value="Unassembled WGS sequence"/>
</dbReference>
<dbReference type="SUPFAM" id="SSF57850">
    <property type="entry name" value="RING/U-box"/>
    <property type="match status" value="1"/>
</dbReference>
<evidence type="ECO:0008006" key="9">
    <source>
        <dbReference type="Google" id="ProtNLM"/>
    </source>
</evidence>
<feature type="domain" description="TRAF-type" evidence="6">
    <location>
        <begin position="114"/>
        <end position="158"/>
    </location>
</feature>
<dbReference type="PANTHER" id="PTHR10131">
    <property type="entry name" value="TNF RECEPTOR ASSOCIATED FACTOR"/>
    <property type="match status" value="1"/>
</dbReference>
<dbReference type="GO" id="GO:0005164">
    <property type="term" value="F:tumor necrosis factor receptor binding"/>
    <property type="evidence" value="ECO:0007669"/>
    <property type="project" value="TreeGrafter"/>
</dbReference>
<evidence type="ECO:0000259" key="6">
    <source>
        <dbReference type="PROSITE" id="PS50145"/>
    </source>
</evidence>
<evidence type="ECO:0000313" key="7">
    <source>
        <dbReference type="EMBL" id="RMX53884.1"/>
    </source>
</evidence>
<proteinExistence type="predicted"/>
<feature type="non-terminal residue" evidence="7">
    <location>
        <position position="219"/>
    </location>
</feature>
<dbReference type="PANTHER" id="PTHR10131:SF94">
    <property type="entry name" value="TNF RECEPTOR-ASSOCIATED FACTOR 4"/>
    <property type="match status" value="1"/>
</dbReference>
<evidence type="ECO:0000256" key="1">
    <source>
        <dbReference type="ARBA" id="ARBA00022723"/>
    </source>
</evidence>
<accession>A0A3M6UK30</accession>
<dbReference type="InterPro" id="IPR001841">
    <property type="entry name" value="Znf_RING"/>
</dbReference>
<keyword evidence="3 4" id="KW-0862">Zinc</keyword>
<dbReference type="InterPro" id="IPR018957">
    <property type="entry name" value="Znf_C3HC4_RING-type"/>
</dbReference>
<keyword evidence="8" id="KW-1185">Reference proteome</keyword>
<dbReference type="Gene3D" id="3.30.40.10">
    <property type="entry name" value="Zinc/RING finger domain, C3HC4 (zinc finger)"/>
    <property type="match status" value="3"/>
</dbReference>
<dbReference type="GO" id="GO:0008270">
    <property type="term" value="F:zinc ion binding"/>
    <property type="evidence" value="ECO:0007669"/>
    <property type="project" value="UniProtKB-KW"/>
</dbReference>
<evidence type="ECO:0000256" key="3">
    <source>
        <dbReference type="ARBA" id="ARBA00022833"/>
    </source>
</evidence>
<name>A0A3M6UK30_POCDA</name>
<dbReference type="Pfam" id="PF00097">
    <property type="entry name" value="zf-C3HC4"/>
    <property type="match status" value="1"/>
</dbReference>
<dbReference type="EMBL" id="RCHS01001386">
    <property type="protein sequence ID" value="RMX53884.1"/>
    <property type="molecule type" value="Genomic_DNA"/>
</dbReference>
<dbReference type="FunFam" id="3.30.40.10:FF:000179">
    <property type="entry name" value="TNF receptor-associated factor"/>
    <property type="match status" value="1"/>
</dbReference>
<dbReference type="OrthoDB" id="5985214at2759"/>
<protein>
    <recommendedName>
        <fullName evidence="9">RING-type domain-containing protein</fullName>
    </recommendedName>
</protein>
<keyword evidence="1 4" id="KW-0479">Metal-binding</keyword>
<dbReference type="GO" id="GO:0031625">
    <property type="term" value="F:ubiquitin protein ligase binding"/>
    <property type="evidence" value="ECO:0007669"/>
    <property type="project" value="TreeGrafter"/>
</dbReference>
<feature type="domain" description="RING-type" evidence="5">
    <location>
        <begin position="28"/>
        <end position="72"/>
    </location>
</feature>
<dbReference type="AlphaFoldDB" id="A0A3M6UK30"/>
<dbReference type="InterPro" id="IPR001293">
    <property type="entry name" value="Znf_TRAF"/>
</dbReference>
<dbReference type="PROSITE" id="PS50089">
    <property type="entry name" value="ZF_RING_2"/>
    <property type="match status" value="1"/>
</dbReference>
<gene>
    <name evidence="7" type="ORF">pdam_00022355</name>
</gene>
<feature type="zinc finger region" description="TRAF-type" evidence="4">
    <location>
        <begin position="170"/>
        <end position="216"/>
    </location>
</feature>
<comment type="caution">
    <text evidence="7">The sequence shown here is derived from an EMBL/GenBank/DDBJ whole genome shotgun (WGS) entry which is preliminary data.</text>
</comment>
<sequence>MAESTTDEHRPAGYDEDFVEAVDEDLQCLICHLPLKEPIQTRCGHRFCKDCLEEYIRRHRREGQSIICPADRQSLDQDRDVFPDKATERKILSLIIKCPSDGCGWTGELRNKEVHLESCSFMLLACDHFSCGAKVQRKHLEQHQLSECPWRILYCEYCSEPHPECQMLDHIQKCSGFPVTCPNSCGRSIPRRMVSTHTEDECPLSIISCPYARMGCQTK</sequence>
<evidence type="ECO:0000256" key="4">
    <source>
        <dbReference type="PROSITE-ProRule" id="PRU00207"/>
    </source>
</evidence>
<organism evidence="7 8">
    <name type="scientific">Pocillopora damicornis</name>
    <name type="common">Cauliflower coral</name>
    <name type="synonym">Millepora damicornis</name>
    <dbReference type="NCBI Taxonomy" id="46731"/>
    <lineage>
        <taxon>Eukaryota</taxon>
        <taxon>Metazoa</taxon>
        <taxon>Cnidaria</taxon>
        <taxon>Anthozoa</taxon>
        <taxon>Hexacorallia</taxon>
        <taxon>Scleractinia</taxon>
        <taxon>Astrocoeniina</taxon>
        <taxon>Pocilloporidae</taxon>
        <taxon>Pocillopora</taxon>
    </lineage>
</organism>
<dbReference type="PROSITE" id="PS50145">
    <property type="entry name" value="ZF_TRAF"/>
    <property type="match status" value="2"/>
</dbReference>
<feature type="zinc finger region" description="TRAF-type" evidence="4">
    <location>
        <begin position="114"/>
        <end position="158"/>
    </location>
</feature>
<dbReference type="STRING" id="46731.A0A3M6UK30"/>
<keyword evidence="2 4" id="KW-0863">Zinc-finger</keyword>
<dbReference type="InterPro" id="IPR017907">
    <property type="entry name" value="Znf_RING_CS"/>
</dbReference>
<dbReference type="PROSITE" id="PS00518">
    <property type="entry name" value="ZF_RING_1"/>
    <property type="match status" value="1"/>
</dbReference>
<evidence type="ECO:0000259" key="5">
    <source>
        <dbReference type="PROSITE" id="PS50089"/>
    </source>
</evidence>
<dbReference type="SMART" id="SM00184">
    <property type="entry name" value="RING"/>
    <property type="match status" value="1"/>
</dbReference>
<reference evidence="7 8" key="1">
    <citation type="journal article" date="2018" name="Sci. Rep.">
        <title>Comparative analysis of the Pocillopora damicornis genome highlights role of immune system in coral evolution.</title>
        <authorList>
            <person name="Cunning R."/>
            <person name="Bay R.A."/>
            <person name="Gillette P."/>
            <person name="Baker A.C."/>
            <person name="Traylor-Knowles N."/>
        </authorList>
    </citation>
    <scope>NUCLEOTIDE SEQUENCE [LARGE SCALE GENOMIC DNA]</scope>
    <source>
        <strain evidence="7">RSMAS</strain>
        <tissue evidence="7">Whole animal</tissue>
    </source>
</reference>
<dbReference type="SUPFAM" id="SSF49599">
    <property type="entry name" value="TRAF domain-like"/>
    <property type="match status" value="2"/>
</dbReference>
<evidence type="ECO:0000256" key="2">
    <source>
        <dbReference type="ARBA" id="ARBA00022771"/>
    </source>
</evidence>
<evidence type="ECO:0000313" key="8">
    <source>
        <dbReference type="Proteomes" id="UP000275408"/>
    </source>
</evidence>
<dbReference type="InterPro" id="IPR013083">
    <property type="entry name" value="Znf_RING/FYVE/PHD"/>
</dbReference>
<dbReference type="GO" id="GO:0043122">
    <property type="term" value="P:regulation of canonical NF-kappaB signal transduction"/>
    <property type="evidence" value="ECO:0007669"/>
    <property type="project" value="TreeGrafter"/>
</dbReference>